<organism evidence="3 4">
    <name type="scientific">Pilimelia anulata</name>
    <dbReference type="NCBI Taxonomy" id="53371"/>
    <lineage>
        <taxon>Bacteria</taxon>
        <taxon>Bacillati</taxon>
        <taxon>Actinomycetota</taxon>
        <taxon>Actinomycetes</taxon>
        <taxon>Micromonosporales</taxon>
        <taxon>Micromonosporaceae</taxon>
        <taxon>Pilimelia</taxon>
    </lineage>
</organism>
<proteinExistence type="predicted"/>
<feature type="chain" id="PRO_5035188438" description="DUF5666 domain-containing protein" evidence="2">
    <location>
        <begin position="28"/>
        <end position="291"/>
    </location>
</feature>
<dbReference type="RefSeq" id="WP_189169424.1">
    <property type="nucleotide sequence ID" value="NZ_BMQB01000003.1"/>
</dbReference>
<accession>A0A8J3B9H5</accession>
<dbReference type="AlphaFoldDB" id="A0A8J3B9H5"/>
<comment type="caution">
    <text evidence="3">The sequence shown here is derived from an EMBL/GenBank/DDBJ whole genome shotgun (WGS) entry which is preliminary data.</text>
</comment>
<dbReference type="EMBL" id="BMQB01000003">
    <property type="protein sequence ID" value="GGJ87024.1"/>
    <property type="molecule type" value="Genomic_DNA"/>
</dbReference>
<name>A0A8J3B9H5_9ACTN</name>
<evidence type="ECO:0000256" key="2">
    <source>
        <dbReference type="SAM" id="SignalP"/>
    </source>
</evidence>
<keyword evidence="2" id="KW-0732">Signal</keyword>
<feature type="signal peptide" evidence="2">
    <location>
        <begin position="1"/>
        <end position="27"/>
    </location>
</feature>
<feature type="region of interest" description="Disordered" evidence="1">
    <location>
        <begin position="267"/>
        <end position="291"/>
    </location>
</feature>
<sequence>MTKRHLLAVPVAAGLLLALGVADPATARPSGGHGGRGQHAPVAQRLQLDGTVTALDTAAGTLTVTRPGPAGVTSTSTLAVAATATITVDGDAAALADVPVGGRVRLTGRVVRGVASVTAVRAATTWSVRLAGTVAAADDAAGTLTVTDPAGADRTVGVDPAATITVDDEDATLADLPTGARVRLSGTATLGAVTATEVEAITTWRFALAGRVAAADGTAGILTVTAGDDDTEVAIDADAAVTLNGAAVPLASVPTGARVTVSGTVTNGDALGSTVRATTSNPRKPPGRRHR</sequence>
<evidence type="ECO:0000313" key="3">
    <source>
        <dbReference type="EMBL" id="GGJ87024.1"/>
    </source>
</evidence>
<evidence type="ECO:0000313" key="4">
    <source>
        <dbReference type="Proteomes" id="UP000649739"/>
    </source>
</evidence>
<evidence type="ECO:0008006" key="5">
    <source>
        <dbReference type="Google" id="ProtNLM"/>
    </source>
</evidence>
<protein>
    <recommendedName>
        <fullName evidence="5">DUF5666 domain-containing protein</fullName>
    </recommendedName>
</protein>
<reference evidence="3" key="2">
    <citation type="submission" date="2020-09" db="EMBL/GenBank/DDBJ databases">
        <authorList>
            <person name="Sun Q."/>
            <person name="Ohkuma M."/>
        </authorList>
    </citation>
    <scope>NUCLEOTIDE SEQUENCE</scope>
    <source>
        <strain evidence="3">JCM 3090</strain>
    </source>
</reference>
<evidence type="ECO:0000256" key="1">
    <source>
        <dbReference type="SAM" id="MobiDB-lite"/>
    </source>
</evidence>
<gene>
    <name evidence="3" type="ORF">GCM10010123_15780</name>
</gene>
<keyword evidence="4" id="KW-1185">Reference proteome</keyword>
<dbReference type="Proteomes" id="UP000649739">
    <property type="component" value="Unassembled WGS sequence"/>
</dbReference>
<reference evidence="3" key="1">
    <citation type="journal article" date="2014" name="Int. J. Syst. Evol. Microbiol.">
        <title>Complete genome sequence of Corynebacterium casei LMG S-19264T (=DSM 44701T), isolated from a smear-ripened cheese.</title>
        <authorList>
            <consortium name="US DOE Joint Genome Institute (JGI-PGF)"/>
            <person name="Walter F."/>
            <person name="Albersmeier A."/>
            <person name="Kalinowski J."/>
            <person name="Ruckert C."/>
        </authorList>
    </citation>
    <scope>NUCLEOTIDE SEQUENCE</scope>
    <source>
        <strain evidence="3">JCM 3090</strain>
    </source>
</reference>